<protein>
    <submittedName>
        <fullName evidence="1">Uncharacterized protein</fullName>
    </submittedName>
</protein>
<sequence>MIIKNRNLEEFEYQMLLTVDKHIYYEINVHTIDYKDICGIDNFIFFITKRKPFGYEITSKFMANTIDTFYEVLKDIKLHCNEKLCVIPSASFNNKSIEELFKQIKIGHFLKNIN</sequence>
<dbReference type="AlphaFoldDB" id="A0A3P3WB45"/>
<comment type="caution">
    <text evidence="1">The sequence shown here is derived from an EMBL/GenBank/DDBJ whole genome shotgun (WGS) entry which is preliminary data.</text>
</comment>
<evidence type="ECO:0000313" key="1">
    <source>
        <dbReference type="EMBL" id="RRJ91537.1"/>
    </source>
</evidence>
<proteinExistence type="predicted"/>
<name>A0A3P3WB45_9FLAO</name>
<accession>A0A3P3WB45</accession>
<gene>
    <name evidence="1" type="ORF">EG240_05900</name>
</gene>
<dbReference type="RefSeq" id="WP_125018446.1">
    <property type="nucleotide sequence ID" value="NZ_RQVQ01000010.1"/>
</dbReference>
<evidence type="ECO:0000313" key="2">
    <source>
        <dbReference type="Proteomes" id="UP000275719"/>
    </source>
</evidence>
<reference evidence="1 2" key="1">
    <citation type="submission" date="2018-11" db="EMBL/GenBank/DDBJ databases">
        <title>Flavobacterium sp. nov., YIM 102701-2 draft genome.</title>
        <authorList>
            <person name="Li G."/>
            <person name="Jiang Y."/>
        </authorList>
    </citation>
    <scope>NUCLEOTIDE SEQUENCE [LARGE SCALE GENOMIC DNA]</scope>
    <source>
        <strain evidence="1 2">YIM 102701-2</strain>
    </source>
</reference>
<keyword evidence="2" id="KW-1185">Reference proteome</keyword>
<dbReference type="Proteomes" id="UP000275719">
    <property type="component" value="Unassembled WGS sequence"/>
</dbReference>
<dbReference type="EMBL" id="RQVQ01000010">
    <property type="protein sequence ID" value="RRJ91537.1"/>
    <property type="molecule type" value="Genomic_DNA"/>
</dbReference>
<organism evidence="1 2">
    <name type="scientific">Paenimyroides tangerinum</name>
    <dbReference type="NCBI Taxonomy" id="2488728"/>
    <lineage>
        <taxon>Bacteria</taxon>
        <taxon>Pseudomonadati</taxon>
        <taxon>Bacteroidota</taxon>
        <taxon>Flavobacteriia</taxon>
        <taxon>Flavobacteriales</taxon>
        <taxon>Flavobacteriaceae</taxon>
        <taxon>Paenimyroides</taxon>
    </lineage>
</organism>